<accession>A0A9P3G4S6</accession>
<feature type="region of interest" description="Disordered" evidence="1">
    <location>
        <begin position="125"/>
        <end position="154"/>
    </location>
</feature>
<reference evidence="2 3" key="1">
    <citation type="submission" date="2021-08" db="EMBL/GenBank/DDBJ databases">
        <title>Draft Genome Sequence of Phanerochaete sordida strain YK-624.</title>
        <authorList>
            <person name="Mori T."/>
            <person name="Dohra H."/>
            <person name="Suzuki T."/>
            <person name="Kawagishi H."/>
            <person name="Hirai H."/>
        </authorList>
    </citation>
    <scope>NUCLEOTIDE SEQUENCE [LARGE SCALE GENOMIC DNA]</scope>
    <source>
        <strain evidence="2 3">YK-624</strain>
    </source>
</reference>
<dbReference type="AlphaFoldDB" id="A0A9P3G4S6"/>
<name>A0A9P3G4S6_9APHY</name>
<dbReference type="Proteomes" id="UP000703269">
    <property type="component" value="Unassembled WGS sequence"/>
</dbReference>
<protein>
    <submittedName>
        <fullName evidence="2">Uncharacterized protein</fullName>
    </submittedName>
</protein>
<dbReference type="EMBL" id="BPQB01000008">
    <property type="protein sequence ID" value="GJE88097.1"/>
    <property type="molecule type" value="Genomic_DNA"/>
</dbReference>
<feature type="compositionally biased region" description="Polar residues" evidence="1">
    <location>
        <begin position="145"/>
        <end position="154"/>
    </location>
</feature>
<gene>
    <name evidence="2" type="ORF">PsYK624_041800</name>
</gene>
<proteinExistence type="predicted"/>
<sequence>MSASTSPPKALSCVQERKIRDFVEDRFLDLTRNFKKRSEPTSTTVPTLTDYLRQSHTLLSLILQIPSTPPSASLRTTFLLRLTGDVMGAIPGYRPTPDVLAAVLDWLNDLDRGWLAVLRGQEWDSDAREGVDAPPSQPADGDASAQDTVLGSPLSQTERTRLRSLLIGGTARLEEWLTELDTAHPDADYTVVLERMGLQQGFDDLFAGTLTEMGSFGGAVSVPEGMEGTC</sequence>
<dbReference type="OrthoDB" id="2574879at2759"/>
<evidence type="ECO:0000313" key="2">
    <source>
        <dbReference type="EMBL" id="GJE88097.1"/>
    </source>
</evidence>
<evidence type="ECO:0000256" key="1">
    <source>
        <dbReference type="SAM" id="MobiDB-lite"/>
    </source>
</evidence>
<evidence type="ECO:0000313" key="3">
    <source>
        <dbReference type="Proteomes" id="UP000703269"/>
    </source>
</evidence>
<comment type="caution">
    <text evidence="2">The sequence shown here is derived from an EMBL/GenBank/DDBJ whole genome shotgun (WGS) entry which is preliminary data.</text>
</comment>
<keyword evidence="3" id="KW-1185">Reference proteome</keyword>
<organism evidence="2 3">
    <name type="scientific">Phanerochaete sordida</name>
    <dbReference type="NCBI Taxonomy" id="48140"/>
    <lineage>
        <taxon>Eukaryota</taxon>
        <taxon>Fungi</taxon>
        <taxon>Dikarya</taxon>
        <taxon>Basidiomycota</taxon>
        <taxon>Agaricomycotina</taxon>
        <taxon>Agaricomycetes</taxon>
        <taxon>Polyporales</taxon>
        <taxon>Phanerochaetaceae</taxon>
        <taxon>Phanerochaete</taxon>
    </lineage>
</organism>